<evidence type="ECO:0000313" key="2">
    <source>
        <dbReference type="Proteomes" id="UP000749559"/>
    </source>
</evidence>
<dbReference type="EMBL" id="CAIIXF020000346">
    <property type="protein sequence ID" value="CAH1803229.1"/>
    <property type="molecule type" value="Genomic_DNA"/>
</dbReference>
<dbReference type="InterPro" id="IPR000408">
    <property type="entry name" value="Reg_chr_condens"/>
</dbReference>
<gene>
    <name evidence="1" type="ORF">OFUS_LOCUS26840</name>
</gene>
<name>A0A8S4QA94_OWEFU</name>
<accession>A0A8S4QA94</accession>
<dbReference type="AlphaFoldDB" id="A0A8S4QA94"/>
<dbReference type="Pfam" id="PF00415">
    <property type="entry name" value="RCC1"/>
    <property type="match status" value="1"/>
</dbReference>
<organism evidence="1 2">
    <name type="scientific">Owenia fusiformis</name>
    <name type="common">Polychaete worm</name>
    <dbReference type="NCBI Taxonomy" id="6347"/>
    <lineage>
        <taxon>Eukaryota</taxon>
        <taxon>Metazoa</taxon>
        <taxon>Spiralia</taxon>
        <taxon>Lophotrochozoa</taxon>
        <taxon>Annelida</taxon>
        <taxon>Polychaeta</taxon>
        <taxon>Sedentaria</taxon>
        <taxon>Canalipalpata</taxon>
        <taxon>Sabellida</taxon>
        <taxon>Oweniida</taxon>
        <taxon>Oweniidae</taxon>
        <taxon>Owenia</taxon>
    </lineage>
</organism>
<dbReference type="Gene3D" id="2.130.10.30">
    <property type="entry name" value="Regulator of chromosome condensation 1/beta-lactamase-inhibitor protein II"/>
    <property type="match status" value="1"/>
</dbReference>
<protein>
    <submittedName>
        <fullName evidence="1">Uncharacterized protein</fullName>
    </submittedName>
</protein>
<comment type="caution">
    <text evidence="1">The sequence shown here is derived from an EMBL/GenBank/DDBJ whole genome shotgun (WGS) entry which is preliminary data.</text>
</comment>
<proteinExistence type="predicted"/>
<sequence length="99" mass="10842">MLDVSKWPLFSLLSSEFISQVRMICVFGSSGNESLLITKENHVYALGSNCSGCLGTGDVQSSLEPRKVSTLCQKNILSIDYGSRAHVLADITKCCYGYR</sequence>
<dbReference type="InterPro" id="IPR009091">
    <property type="entry name" value="RCC1/BLIP-II"/>
</dbReference>
<dbReference type="SUPFAM" id="SSF50985">
    <property type="entry name" value="RCC1/BLIP-II"/>
    <property type="match status" value="1"/>
</dbReference>
<dbReference type="OrthoDB" id="6061492at2759"/>
<keyword evidence="2" id="KW-1185">Reference proteome</keyword>
<dbReference type="Proteomes" id="UP000749559">
    <property type="component" value="Unassembled WGS sequence"/>
</dbReference>
<evidence type="ECO:0000313" key="1">
    <source>
        <dbReference type="EMBL" id="CAH1803229.1"/>
    </source>
</evidence>
<reference evidence="1" key="1">
    <citation type="submission" date="2022-03" db="EMBL/GenBank/DDBJ databases">
        <authorList>
            <person name="Martin C."/>
        </authorList>
    </citation>
    <scope>NUCLEOTIDE SEQUENCE</scope>
</reference>